<sequence>MKKRKCKQYLKLVMLLFGVTLVLSSCQKDDVDCLDNQAGIQISSVKRKSVGFEISGTNLFNTPYKHSNSATSFVTSDSKTFILPRVILIKIAYKL</sequence>
<gene>
    <name evidence="2" type="ORF">SAMN04487990_102117</name>
</gene>
<name>A0A1H3VYF7_BIZPA</name>
<dbReference type="RefSeq" id="WP_092131633.1">
    <property type="nucleotide sequence ID" value="NZ_FNQK01000002.1"/>
</dbReference>
<organism evidence="2 3">
    <name type="scientific">Bizionia paragorgiae</name>
    <dbReference type="NCBI Taxonomy" id="283786"/>
    <lineage>
        <taxon>Bacteria</taxon>
        <taxon>Pseudomonadati</taxon>
        <taxon>Bacteroidota</taxon>
        <taxon>Flavobacteriia</taxon>
        <taxon>Flavobacteriales</taxon>
        <taxon>Flavobacteriaceae</taxon>
        <taxon>Bizionia</taxon>
    </lineage>
</organism>
<evidence type="ECO:0000256" key="1">
    <source>
        <dbReference type="SAM" id="SignalP"/>
    </source>
</evidence>
<evidence type="ECO:0008006" key="4">
    <source>
        <dbReference type="Google" id="ProtNLM"/>
    </source>
</evidence>
<proteinExistence type="predicted"/>
<accession>A0A1H3VYF7</accession>
<keyword evidence="3" id="KW-1185">Reference proteome</keyword>
<feature type="chain" id="PRO_5011759610" description="Lipoprotein" evidence="1">
    <location>
        <begin position="25"/>
        <end position="95"/>
    </location>
</feature>
<dbReference type="Proteomes" id="UP000198846">
    <property type="component" value="Unassembled WGS sequence"/>
</dbReference>
<keyword evidence="1" id="KW-0732">Signal</keyword>
<dbReference type="OrthoDB" id="1447550at2"/>
<evidence type="ECO:0000313" key="2">
    <source>
        <dbReference type="EMBL" id="SDZ79826.1"/>
    </source>
</evidence>
<evidence type="ECO:0000313" key="3">
    <source>
        <dbReference type="Proteomes" id="UP000198846"/>
    </source>
</evidence>
<protein>
    <recommendedName>
        <fullName evidence="4">Lipoprotein</fullName>
    </recommendedName>
</protein>
<feature type="signal peptide" evidence="1">
    <location>
        <begin position="1"/>
        <end position="24"/>
    </location>
</feature>
<dbReference type="PROSITE" id="PS51257">
    <property type="entry name" value="PROKAR_LIPOPROTEIN"/>
    <property type="match status" value="1"/>
</dbReference>
<dbReference type="AlphaFoldDB" id="A0A1H3VYF7"/>
<reference evidence="2 3" key="1">
    <citation type="submission" date="2016-10" db="EMBL/GenBank/DDBJ databases">
        <authorList>
            <person name="de Groot N.N."/>
        </authorList>
    </citation>
    <scope>NUCLEOTIDE SEQUENCE [LARGE SCALE GENOMIC DNA]</scope>
    <source>
        <strain evidence="2 3">DSM 23842</strain>
    </source>
</reference>
<dbReference type="STRING" id="283786.SAMN04487990_102117"/>
<dbReference type="EMBL" id="FNQK01000002">
    <property type="protein sequence ID" value="SDZ79826.1"/>
    <property type="molecule type" value="Genomic_DNA"/>
</dbReference>